<dbReference type="PANTHER" id="PTHR30346">
    <property type="entry name" value="TRANSCRIPTIONAL DUAL REGULATOR HCAR-RELATED"/>
    <property type="match status" value="1"/>
</dbReference>
<dbReference type="InterPro" id="IPR000847">
    <property type="entry name" value="LysR_HTH_N"/>
</dbReference>
<keyword evidence="2" id="KW-0805">Transcription regulation</keyword>
<evidence type="ECO:0000256" key="3">
    <source>
        <dbReference type="ARBA" id="ARBA00023125"/>
    </source>
</evidence>
<comment type="caution">
    <text evidence="6">The sequence shown here is derived from an EMBL/GenBank/DDBJ whole genome shotgun (WGS) entry which is preliminary data.</text>
</comment>
<evidence type="ECO:0000313" key="6">
    <source>
        <dbReference type="EMBL" id="MBB4983891.1"/>
    </source>
</evidence>
<evidence type="ECO:0000256" key="2">
    <source>
        <dbReference type="ARBA" id="ARBA00023015"/>
    </source>
</evidence>
<dbReference type="RefSeq" id="WP_184931670.1">
    <property type="nucleotide sequence ID" value="NZ_JACHJY010000007.1"/>
</dbReference>
<reference evidence="6 7" key="1">
    <citation type="submission" date="2020-08" db="EMBL/GenBank/DDBJ databases">
        <title>Genomic Encyclopedia of Type Strains, Phase III (KMG-III): the genomes of soil and plant-associated and newly described type strains.</title>
        <authorList>
            <person name="Whitman W."/>
        </authorList>
    </citation>
    <scope>NUCLEOTIDE SEQUENCE [LARGE SCALE GENOMIC DNA]</scope>
    <source>
        <strain evidence="6 7">SFB5A</strain>
    </source>
</reference>
<evidence type="ECO:0000256" key="4">
    <source>
        <dbReference type="ARBA" id="ARBA00023163"/>
    </source>
</evidence>
<protein>
    <submittedName>
        <fullName evidence="6">DNA-binding transcriptional LysR family regulator</fullName>
    </submittedName>
</protein>
<dbReference type="GO" id="GO:0003677">
    <property type="term" value="F:DNA binding"/>
    <property type="evidence" value="ECO:0007669"/>
    <property type="project" value="UniProtKB-KW"/>
</dbReference>
<comment type="similarity">
    <text evidence="1">Belongs to the LysR transcriptional regulatory family.</text>
</comment>
<dbReference type="AlphaFoldDB" id="A0A7W7U3B7"/>
<evidence type="ECO:0000256" key="1">
    <source>
        <dbReference type="ARBA" id="ARBA00009437"/>
    </source>
</evidence>
<sequence length="305" mass="32286">MNSIDPRLLRTLLSVMRHGSMSAAAAALGYVPSAVSQHIARLEQQVGTELLSRRPGGGVTPTAAGRALADSAARVLAATADFQRLADGIARAGAPELSIGVYATAAGRLLPTALAELRRTHPDVALHVTETEPVHGLRGLRTGEIDLLLAHRYLPEDPPGAADLQIRALGREPLWLMAAHGTGIAALDDCRTSDWAAGHPGTPDRRLLQRWAHRTGIAPAVRYETDDYHTALALIAQGLAVGLVPASVVRGWHDPDRPLARVEDLPAAGWPEREVLAVTRPRASHPVVDDLADLLSAAVAATRDA</sequence>
<dbReference type="Pfam" id="PF03466">
    <property type="entry name" value="LysR_substrate"/>
    <property type="match status" value="1"/>
</dbReference>
<dbReference type="Gene3D" id="3.40.190.10">
    <property type="entry name" value="Periplasmic binding protein-like II"/>
    <property type="match status" value="2"/>
</dbReference>
<dbReference type="GO" id="GO:0003700">
    <property type="term" value="F:DNA-binding transcription factor activity"/>
    <property type="evidence" value="ECO:0007669"/>
    <property type="project" value="InterPro"/>
</dbReference>
<dbReference type="Pfam" id="PF00126">
    <property type="entry name" value="HTH_1"/>
    <property type="match status" value="1"/>
</dbReference>
<accession>A0A7W7U3B7</accession>
<proteinExistence type="inferred from homology"/>
<feature type="domain" description="HTH lysR-type" evidence="5">
    <location>
        <begin position="4"/>
        <end position="62"/>
    </location>
</feature>
<name>A0A7W7U3B7_9ACTN</name>
<dbReference type="GO" id="GO:0032993">
    <property type="term" value="C:protein-DNA complex"/>
    <property type="evidence" value="ECO:0007669"/>
    <property type="project" value="TreeGrafter"/>
</dbReference>
<dbReference type="PANTHER" id="PTHR30346:SF29">
    <property type="entry name" value="LYSR SUBSTRATE-BINDING"/>
    <property type="match status" value="1"/>
</dbReference>
<dbReference type="Proteomes" id="UP000582643">
    <property type="component" value="Unassembled WGS sequence"/>
</dbReference>
<keyword evidence="3 6" id="KW-0238">DNA-binding</keyword>
<dbReference type="InterPro" id="IPR005119">
    <property type="entry name" value="LysR_subst-bd"/>
</dbReference>
<dbReference type="InterPro" id="IPR036388">
    <property type="entry name" value="WH-like_DNA-bd_sf"/>
</dbReference>
<dbReference type="PROSITE" id="PS50931">
    <property type="entry name" value="HTH_LYSR"/>
    <property type="match status" value="1"/>
</dbReference>
<dbReference type="Gene3D" id="1.10.10.10">
    <property type="entry name" value="Winged helix-like DNA-binding domain superfamily/Winged helix DNA-binding domain"/>
    <property type="match status" value="1"/>
</dbReference>
<keyword evidence="7" id="KW-1185">Reference proteome</keyword>
<keyword evidence="4" id="KW-0804">Transcription</keyword>
<gene>
    <name evidence="6" type="ORF">GGE06_004837</name>
</gene>
<dbReference type="EMBL" id="JACHJY010000007">
    <property type="protein sequence ID" value="MBB4983891.1"/>
    <property type="molecule type" value="Genomic_DNA"/>
</dbReference>
<evidence type="ECO:0000313" key="7">
    <source>
        <dbReference type="Proteomes" id="UP000582643"/>
    </source>
</evidence>
<organism evidence="6 7">
    <name type="scientific">Streptomyces nymphaeiformis</name>
    <dbReference type="NCBI Taxonomy" id="2663842"/>
    <lineage>
        <taxon>Bacteria</taxon>
        <taxon>Bacillati</taxon>
        <taxon>Actinomycetota</taxon>
        <taxon>Actinomycetes</taxon>
        <taxon>Kitasatosporales</taxon>
        <taxon>Streptomycetaceae</taxon>
        <taxon>Streptomyces</taxon>
    </lineage>
</organism>
<dbReference type="InterPro" id="IPR036390">
    <property type="entry name" value="WH_DNA-bd_sf"/>
</dbReference>
<evidence type="ECO:0000259" key="5">
    <source>
        <dbReference type="PROSITE" id="PS50931"/>
    </source>
</evidence>
<dbReference type="SUPFAM" id="SSF53850">
    <property type="entry name" value="Periplasmic binding protein-like II"/>
    <property type="match status" value="1"/>
</dbReference>
<dbReference type="SUPFAM" id="SSF46785">
    <property type="entry name" value="Winged helix' DNA-binding domain"/>
    <property type="match status" value="1"/>
</dbReference>